<keyword evidence="5" id="KW-0472">Membrane</keyword>
<evidence type="ECO:0000259" key="6">
    <source>
        <dbReference type="Pfam" id="PF00535"/>
    </source>
</evidence>
<reference evidence="7 9" key="1">
    <citation type="submission" date="2020-06" db="EMBL/GenBank/DDBJ databases">
        <title>Anoxygenic phototrophic Chloroflexota member uses a Type I reaction center.</title>
        <authorList>
            <person name="Tsuji J.M."/>
            <person name="Shaw N.A."/>
            <person name="Nagashima S."/>
            <person name="Venkiteswaran J."/>
            <person name="Schiff S.L."/>
            <person name="Hanada S."/>
            <person name="Tank M."/>
            <person name="Neufeld J.D."/>
        </authorList>
    </citation>
    <scope>NUCLEOTIDE SEQUENCE [LARGE SCALE GENOMIC DNA]</scope>
    <source>
        <strain evidence="7">L227-S17</strain>
    </source>
</reference>
<evidence type="ECO:0000313" key="10">
    <source>
        <dbReference type="Proteomes" id="UP001431572"/>
    </source>
</evidence>
<evidence type="ECO:0000313" key="8">
    <source>
        <dbReference type="EMBL" id="WJW70200.1"/>
    </source>
</evidence>
<accession>A0A8T7M412</accession>
<reference evidence="8" key="2">
    <citation type="journal article" date="2024" name="Nature">
        <title>Anoxygenic phototroph of the Chloroflexota uses a type I reaction centre.</title>
        <authorList>
            <person name="Tsuji J.M."/>
            <person name="Shaw N.A."/>
            <person name="Nagashima S."/>
            <person name="Venkiteswaran J.J."/>
            <person name="Schiff S.L."/>
            <person name="Watanabe T."/>
            <person name="Fukui M."/>
            <person name="Hanada S."/>
            <person name="Tank M."/>
            <person name="Neufeld J.D."/>
        </authorList>
    </citation>
    <scope>NUCLEOTIDE SEQUENCE</scope>
    <source>
        <strain evidence="8">L227-S17</strain>
        <plasmid evidence="8 10">unnamed1</plasmid>
    </source>
</reference>
<keyword evidence="4" id="KW-0808">Transferase</keyword>
<dbReference type="GO" id="GO:0016757">
    <property type="term" value="F:glycosyltransferase activity"/>
    <property type="evidence" value="ECO:0007669"/>
    <property type="project" value="UniProtKB-KW"/>
</dbReference>
<feature type="domain" description="Glycosyltransferase 2-like" evidence="6">
    <location>
        <begin position="6"/>
        <end position="183"/>
    </location>
</feature>
<gene>
    <name evidence="7" type="ORF">HXX08_13140</name>
    <name evidence="8" type="ORF">OZ401_004717</name>
</gene>
<dbReference type="InterPro" id="IPR029044">
    <property type="entry name" value="Nucleotide-diphossugar_trans"/>
</dbReference>
<dbReference type="InterPro" id="IPR001173">
    <property type="entry name" value="Glyco_trans_2-like"/>
</dbReference>
<keyword evidence="5" id="KW-1133">Transmembrane helix</keyword>
<name>A0A8T7M412_9CHLR</name>
<evidence type="ECO:0000313" key="7">
    <source>
        <dbReference type="EMBL" id="NWJ46815.1"/>
    </source>
</evidence>
<evidence type="ECO:0000256" key="3">
    <source>
        <dbReference type="ARBA" id="ARBA00022676"/>
    </source>
</evidence>
<dbReference type="AlphaFoldDB" id="A0A8T7M412"/>
<evidence type="ECO:0000256" key="1">
    <source>
        <dbReference type="ARBA" id="ARBA00004776"/>
    </source>
</evidence>
<dbReference type="Pfam" id="PF00535">
    <property type="entry name" value="Glycos_transf_2"/>
    <property type="match status" value="1"/>
</dbReference>
<dbReference type="Proteomes" id="UP001431572">
    <property type="component" value="Plasmid unnamed1"/>
</dbReference>
<dbReference type="PANTHER" id="PTHR43179:SF12">
    <property type="entry name" value="GALACTOFURANOSYLTRANSFERASE GLFT2"/>
    <property type="match status" value="1"/>
</dbReference>
<geneLocation type="plasmid" evidence="8 10">
    <name>unnamed1</name>
</geneLocation>
<dbReference type="EMBL" id="CP128401">
    <property type="protein sequence ID" value="WJW70200.1"/>
    <property type="molecule type" value="Genomic_DNA"/>
</dbReference>
<proteinExistence type="inferred from homology"/>
<comment type="similarity">
    <text evidence="2">Belongs to the glycosyltransferase 2 family.</text>
</comment>
<dbReference type="RefSeq" id="WP_341472077.1">
    <property type="nucleotide sequence ID" value="NZ_CP128401.1"/>
</dbReference>
<comment type="pathway">
    <text evidence="1">Cell wall biogenesis; cell wall polysaccharide biosynthesis.</text>
</comment>
<dbReference type="CDD" id="cd04186">
    <property type="entry name" value="GT_2_like_c"/>
    <property type="match status" value="1"/>
</dbReference>
<dbReference type="Gene3D" id="3.90.550.10">
    <property type="entry name" value="Spore Coat Polysaccharide Biosynthesis Protein SpsA, Chain A"/>
    <property type="match status" value="1"/>
</dbReference>
<dbReference type="EMBL" id="JACATZ010000001">
    <property type="protein sequence ID" value="NWJ46815.1"/>
    <property type="molecule type" value="Genomic_DNA"/>
</dbReference>
<evidence type="ECO:0000256" key="4">
    <source>
        <dbReference type="ARBA" id="ARBA00022679"/>
    </source>
</evidence>
<evidence type="ECO:0000256" key="5">
    <source>
        <dbReference type="SAM" id="Phobius"/>
    </source>
</evidence>
<dbReference type="Proteomes" id="UP000521676">
    <property type="component" value="Unassembled WGS sequence"/>
</dbReference>
<keyword evidence="3" id="KW-0328">Glycosyltransferase</keyword>
<keyword evidence="8" id="KW-0614">Plasmid</keyword>
<evidence type="ECO:0000256" key="2">
    <source>
        <dbReference type="ARBA" id="ARBA00006739"/>
    </source>
</evidence>
<feature type="transmembrane region" description="Helical" evidence="5">
    <location>
        <begin position="255"/>
        <end position="276"/>
    </location>
</feature>
<organism evidence="7 9">
    <name type="scientific">Candidatus Chlorohelix allophototropha</name>
    <dbReference type="NCBI Taxonomy" id="3003348"/>
    <lineage>
        <taxon>Bacteria</taxon>
        <taxon>Bacillati</taxon>
        <taxon>Chloroflexota</taxon>
        <taxon>Chloroflexia</taxon>
        <taxon>Candidatus Chloroheliales</taxon>
        <taxon>Candidatus Chloroheliaceae</taxon>
        <taxon>Candidatus Chlorohelix</taxon>
    </lineage>
</organism>
<evidence type="ECO:0000313" key="9">
    <source>
        <dbReference type="Proteomes" id="UP000521676"/>
    </source>
</evidence>
<sequence length="347" mass="38857">MPINVSVLILNWNGRDYLEPCLNALRGQTYRAFEVILVENGSVDGSAALVREKFGEWLAEGTLKLVELAQNTGFSGGNLEGLKHVDPEARYIATLNNDTEADQCWLETLVNSLENRSDEWAAVCGAMLFASDSARIASAGIEVRKNGLALDGRGGELWKPGAEEEIFGVCAGAALYRRKAIEETGFFDPAFFAYLEDADLAWRLRLRGYRSLYVPDAKVIHLYSGTGGQGSPFKSFQLGRNRLWVILKDMPGALLLRYLPLILFYDLAAVLYTLLFRRDIHALRGRLAALHPHHLKRLRQQRREIQQNRRVSIAELRRWLASSGFGNNLALQRTMDELAIAIPGKPK</sequence>
<dbReference type="PANTHER" id="PTHR43179">
    <property type="entry name" value="RHAMNOSYLTRANSFERASE WBBL"/>
    <property type="match status" value="1"/>
</dbReference>
<protein>
    <submittedName>
        <fullName evidence="7">Glycosyltransferase family 2 protein</fullName>
    </submittedName>
</protein>
<keyword evidence="10" id="KW-1185">Reference proteome</keyword>
<keyword evidence="5" id="KW-0812">Transmembrane</keyword>
<dbReference type="SUPFAM" id="SSF53448">
    <property type="entry name" value="Nucleotide-diphospho-sugar transferases"/>
    <property type="match status" value="1"/>
</dbReference>